<dbReference type="GeneID" id="37619915"/>
<keyword evidence="12" id="KW-0167">Capsid protein</keyword>
<proteinExistence type="inferred from homology"/>
<keyword evidence="12" id="KW-0946">Virion</keyword>
<dbReference type="Proteomes" id="UP000240491">
    <property type="component" value="Genome"/>
</dbReference>
<dbReference type="KEGG" id="vg:37619915"/>
<dbReference type="EMBL" id="KY294724">
    <property type="protein sequence ID" value="AQS23362.1"/>
    <property type="molecule type" value="Genomic_DNA"/>
</dbReference>
<dbReference type="Pfam" id="PF01524">
    <property type="entry name" value="Gemini_V2"/>
    <property type="match status" value="1"/>
</dbReference>
<gene>
    <name evidence="12" type="primary">AV2</name>
</gene>
<dbReference type="GO" id="GO:0044220">
    <property type="term" value="C:host cell perinuclear region of cytoplasm"/>
    <property type="evidence" value="ECO:0007669"/>
    <property type="project" value="UniProtKB-SubCell"/>
</dbReference>
<evidence type="ECO:0000256" key="5">
    <source>
        <dbReference type="ARBA" id="ARBA00022463"/>
    </source>
</evidence>
<accession>A0A1S6GNC1</accession>
<comment type="subunit">
    <text evidence="4 10">Interacts with host SGS3.</text>
</comment>
<reference evidence="12 13" key="1">
    <citation type="journal article" date="2017" name="Arch. Virol.">
        <title>Desmodium mottle virus, the first legumovirus (genus Begomovirus) from East Africa.</title>
        <authorList>
            <person name="Mollel H.G."/>
            <person name="Sseruwagi P."/>
            <person name="Ndunguru J."/>
            <person name="Alicai T."/>
            <person name="Colvin J."/>
            <person name="Navas-Castillo J."/>
            <person name="Fiallo-Olive E."/>
        </authorList>
    </citation>
    <scope>NUCLEOTIDE SEQUENCE [LARGE SCALE GENOMIC DNA]</scope>
    <source>
        <strain evidence="11">UG4</strain>
    </source>
</reference>
<evidence type="ECO:0000256" key="2">
    <source>
        <dbReference type="ARBA" id="ARBA00004407"/>
    </source>
</evidence>
<evidence type="ECO:0000313" key="11">
    <source>
        <dbReference type="EMBL" id="AQS23362.1"/>
    </source>
</evidence>
<keyword evidence="7" id="KW-1090">Inhibition of host innate immune response by virus</keyword>
<comment type="function">
    <text evidence="1 10">Through its interaction with host SGS3, acts as a suppressor of RNA-mediated gene silencing, also known as post-transcriptional gene silencing (PTGS), a mechanism of plant viral defense that limits the accumulation of viral RNAs.</text>
</comment>
<keyword evidence="8 10" id="KW-1035">Host cytoplasm</keyword>
<protein>
    <recommendedName>
        <fullName evidence="10">Protein V2</fullName>
    </recommendedName>
</protein>
<keyword evidence="6 10" id="KW-0945">Host-virus interaction</keyword>
<dbReference type="InterPro" id="IPR002511">
    <property type="entry name" value="Gemini_V2"/>
</dbReference>
<comment type="similarity">
    <text evidence="3 10">Belongs to the geminiviridae protein AV2/V2 family.</text>
</comment>
<keyword evidence="13" id="KW-1185">Reference proteome</keyword>
<name>A0A1S6GNC1_9GEMI</name>
<sequence length="116" mass="13259">MWDPLEHPFPHTVYGVRCMLAVKYVQLVIATYPVDSIGEDLLRRLIQILRCRNHDEAELRYSLLYADVERTEASDLRNPSGAPCTCRSCPKHVQTKGLEEPAHVQEAQDIQGLPFK</sequence>
<dbReference type="GO" id="GO:0060967">
    <property type="term" value="P:negative regulation of gene silencing by regulatory ncRNA"/>
    <property type="evidence" value="ECO:0007669"/>
    <property type="project" value="InterPro"/>
</dbReference>
<dbReference type="GO" id="GO:0052170">
    <property type="term" value="P:symbiont-mediated suppression of host innate immune response"/>
    <property type="evidence" value="ECO:0007669"/>
    <property type="project" value="UniProtKB-KW"/>
</dbReference>
<dbReference type="RefSeq" id="YP_009508449.1">
    <property type="nucleotide sequence ID" value="NC_039001.1"/>
</dbReference>
<evidence type="ECO:0000256" key="3">
    <source>
        <dbReference type="ARBA" id="ARBA00009397"/>
    </source>
</evidence>
<evidence type="ECO:0000313" key="12">
    <source>
        <dbReference type="EMBL" id="AQS23365.1"/>
    </source>
</evidence>
<organism evidence="12 13">
    <name type="scientific">Desmodium mottle virus</name>
    <dbReference type="NCBI Taxonomy" id="1960710"/>
    <lineage>
        <taxon>Viruses</taxon>
        <taxon>Monodnaviria</taxon>
        <taxon>Shotokuvirae</taxon>
        <taxon>Cressdnaviricota</taxon>
        <taxon>Repensiviricetes</taxon>
        <taxon>Geplafuvirales</taxon>
        <taxon>Geminiviridae</taxon>
        <taxon>Begomovirus</taxon>
        <taxon>Begomovirus desmodii</taxon>
    </lineage>
</organism>
<evidence type="ECO:0000256" key="10">
    <source>
        <dbReference type="RuleBase" id="RU364051"/>
    </source>
</evidence>
<dbReference type="EMBL" id="KY294725">
    <property type="protein sequence ID" value="AQS23365.1"/>
    <property type="molecule type" value="Genomic_DNA"/>
</dbReference>
<comment type="subcellular location">
    <subcellularLocation>
        <location evidence="2 10">Host cytoplasm</location>
        <location evidence="2 10">Host perinuclear region</location>
    </subcellularLocation>
</comment>
<keyword evidence="5 10" id="KW-0941">Suppressor of RNA silencing</keyword>
<evidence type="ECO:0000256" key="1">
    <source>
        <dbReference type="ARBA" id="ARBA00003603"/>
    </source>
</evidence>
<evidence type="ECO:0000256" key="8">
    <source>
        <dbReference type="ARBA" id="ARBA00023200"/>
    </source>
</evidence>
<evidence type="ECO:0000256" key="4">
    <source>
        <dbReference type="ARBA" id="ARBA00011105"/>
    </source>
</evidence>
<evidence type="ECO:0000256" key="9">
    <source>
        <dbReference type="ARBA" id="ARBA00023280"/>
    </source>
</evidence>
<dbReference type="OrthoDB" id="14447at10239"/>
<evidence type="ECO:0000256" key="7">
    <source>
        <dbReference type="ARBA" id="ARBA00022632"/>
    </source>
</evidence>
<keyword evidence="9" id="KW-0899">Viral immunoevasion</keyword>
<evidence type="ECO:0000313" key="13">
    <source>
        <dbReference type="Proteomes" id="UP000240491"/>
    </source>
</evidence>
<dbReference type="GO" id="GO:0019028">
    <property type="term" value="C:viral capsid"/>
    <property type="evidence" value="ECO:0007669"/>
    <property type="project" value="UniProtKB-KW"/>
</dbReference>
<evidence type="ECO:0000256" key="6">
    <source>
        <dbReference type="ARBA" id="ARBA00022581"/>
    </source>
</evidence>